<dbReference type="OrthoDB" id="9360829at2759"/>
<proteinExistence type="predicted"/>
<accession>A0A094LIJ8</accession>
<name>A0A094LIJ8_PODCR</name>
<gene>
    <name evidence="2" type="ORF">N338_06935</name>
</gene>
<evidence type="ECO:0000256" key="1">
    <source>
        <dbReference type="SAM" id="MobiDB-lite"/>
    </source>
</evidence>
<feature type="non-terminal residue" evidence="2">
    <location>
        <position position="99"/>
    </location>
</feature>
<sequence length="99" mass="10989">FKRVWGPQYSTKPLPHSRCQSESDTGGVVAPQSEAAAKPCAVPDLRQRLPLVIQRREARGSCQSCTKGSRARLGCWDTAELELREMGGAFLFSCRKPPW</sequence>
<feature type="region of interest" description="Disordered" evidence="1">
    <location>
        <begin position="1"/>
        <end position="27"/>
    </location>
</feature>
<protein>
    <submittedName>
        <fullName evidence="2">Uncharacterized protein</fullName>
    </submittedName>
</protein>
<evidence type="ECO:0000313" key="3">
    <source>
        <dbReference type="Proteomes" id="UP000053854"/>
    </source>
</evidence>
<dbReference type="Proteomes" id="UP000053854">
    <property type="component" value="Unassembled WGS sequence"/>
</dbReference>
<keyword evidence="3" id="KW-1185">Reference proteome</keyword>
<dbReference type="AlphaFoldDB" id="A0A094LIJ8"/>
<dbReference type="EMBL" id="KL269995">
    <property type="protein sequence ID" value="KFZ63744.1"/>
    <property type="molecule type" value="Genomic_DNA"/>
</dbReference>
<feature type="non-terminal residue" evidence="2">
    <location>
        <position position="1"/>
    </location>
</feature>
<reference evidence="2 3" key="1">
    <citation type="submission" date="2014-04" db="EMBL/GenBank/DDBJ databases">
        <title>Genome evolution of avian class.</title>
        <authorList>
            <person name="Zhang G."/>
            <person name="Li C."/>
        </authorList>
    </citation>
    <scope>NUCLEOTIDE SEQUENCE [LARGE SCALE GENOMIC DNA]</scope>
    <source>
        <strain evidence="2">BGI_N338</strain>
    </source>
</reference>
<organism evidence="2 3">
    <name type="scientific">Podiceps cristatus</name>
    <name type="common">Great crested grebe</name>
    <dbReference type="NCBI Taxonomy" id="345573"/>
    <lineage>
        <taxon>Eukaryota</taxon>
        <taxon>Metazoa</taxon>
        <taxon>Chordata</taxon>
        <taxon>Craniata</taxon>
        <taxon>Vertebrata</taxon>
        <taxon>Euteleostomi</taxon>
        <taxon>Archelosauria</taxon>
        <taxon>Archosauria</taxon>
        <taxon>Dinosauria</taxon>
        <taxon>Saurischia</taxon>
        <taxon>Theropoda</taxon>
        <taxon>Coelurosauria</taxon>
        <taxon>Aves</taxon>
        <taxon>Neognathae</taxon>
        <taxon>Neoaves</taxon>
        <taxon>Mirandornithes</taxon>
        <taxon>Podicipediformes</taxon>
        <taxon>Podicipedidae</taxon>
        <taxon>Podiceps</taxon>
    </lineage>
</organism>
<evidence type="ECO:0000313" key="2">
    <source>
        <dbReference type="EMBL" id="KFZ63744.1"/>
    </source>
</evidence>